<evidence type="ECO:0000313" key="2">
    <source>
        <dbReference type="Proteomes" id="UP000004095"/>
    </source>
</evidence>
<evidence type="ECO:0000313" key="1">
    <source>
        <dbReference type="EMBL" id="EAY30595.1"/>
    </source>
</evidence>
<keyword evidence="2" id="KW-1185">Reference proteome</keyword>
<dbReference type="EMBL" id="AAWS01000006">
    <property type="protein sequence ID" value="EAY30595.1"/>
    <property type="molecule type" value="Genomic_DNA"/>
</dbReference>
<protein>
    <submittedName>
        <fullName evidence="1">Uncharacterized protein</fullName>
    </submittedName>
</protein>
<name>A1ZGH8_MICM2</name>
<dbReference type="AlphaFoldDB" id="A1ZGH8"/>
<sequence length="47" mass="5564">MLFSSFPFFSPQNNHPSSHIFVYRLPTTYDKALYLNFTTDCIDAFRL</sequence>
<organism evidence="1 2">
    <name type="scientific">Microscilla marina ATCC 23134</name>
    <dbReference type="NCBI Taxonomy" id="313606"/>
    <lineage>
        <taxon>Bacteria</taxon>
        <taxon>Pseudomonadati</taxon>
        <taxon>Bacteroidota</taxon>
        <taxon>Cytophagia</taxon>
        <taxon>Cytophagales</taxon>
        <taxon>Microscillaceae</taxon>
        <taxon>Microscilla</taxon>
    </lineage>
</organism>
<proteinExistence type="predicted"/>
<comment type="caution">
    <text evidence="1">The sequence shown here is derived from an EMBL/GenBank/DDBJ whole genome shotgun (WGS) entry which is preliminary data.</text>
</comment>
<gene>
    <name evidence="1" type="ORF">M23134_03233</name>
</gene>
<reference evidence="1 2" key="1">
    <citation type="submission" date="2007-01" db="EMBL/GenBank/DDBJ databases">
        <authorList>
            <person name="Haygood M."/>
            <person name="Podell S."/>
            <person name="Anderson C."/>
            <person name="Hopkinson B."/>
            <person name="Roe K."/>
            <person name="Barbeau K."/>
            <person name="Gaasterland T."/>
            <person name="Ferriera S."/>
            <person name="Johnson J."/>
            <person name="Kravitz S."/>
            <person name="Beeson K."/>
            <person name="Sutton G."/>
            <person name="Rogers Y.-H."/>
            <person name="Friedman R."/>
            <person name="Frazier M."/>
            <person name="Venter J.C."/>
        </authorList>
    </citation>
    <scope>NUCLEOTIDE SEQUENCE [LARGE SCALE GENOMIC DNA]</scope>
    <source>
        <strain evidence="1 2">ATCC 23134</strain>
    </source>
</reference>
<accession>A1ZGH8</accession>
<dbReference type="Proteomes" id="UP000004095">
    <property type="component" value="Unassembled WGS sequence"/>
</dbReference>